<evidence type="ECO:0000256" key="2">
    <source>
        <dbReference type="SAM" id="MobiDB-lite"/>
    </source>
</evidence>
<sequence length="324" mass="36014">MSSKKDFKSLMSNKSKSLLDEEINEIKPGESVVLIPKEDIYSSEQVRKFFDEEYIADLSKNMDDIGQLQPIVVTHKDIRGYKIQVGECRWRAANLSDKITHVECLVRDPGTVLAQLSENLHRNDLTPFETGRALELLMEEQGIVENKDLANVVSLSESRISAFRKAAQCPPYIELAYHNGIIRDVDTVNSLRIAGELSEAETKKLLKSPVSRKEAKELVKNLKASKKEAKSKQADEEQPSPEHQEVTNEASLNEVTQTKVSGATPTPKNNGIRISFEGEQGFIDLNGQAESGQIVIVLDSSPGKLTVPARDIAVIGYHSIEHVH</sequence>
<name>A0A0H3ZQX6_9VIBR</name>
<dbReference type="PANTHER" id="PTHR33375:SF1">
    <property type="entry name" value="CHROMOSOME-PARTITIONING PROTEIN PARB-RELATED"/>
    <property type="match status" value="1"/>
</dbReference>
<dbReference type="PANTHER" id="PTHR33375">
    <property type="entry name" value="CHROMOSOME-PARTITIONING PROTEIN PARB-RELATED"/>
    <property type="match status" value="1"/>
</dbReference>
<dbReference type="AlphaFoldDB" id="A0A0H3ZQX6"/>
<evidence type="ECO:0000259" key="3">
    <source>
        <dbReference type="SMART" id="SM00470"/>
    </source>
</evidence>
<dbReference type="InterPro" id="IPR004437">
    <property type="entry name" value="ParB/RepB/Spo0J"/>
</dbReference>
<dbReference type="EMBL" id="KP795485">
    <property type="protein sequence ID" value="AKN36304.1"/>
    <property type="molecule type" value="Genomic_DNA"/>
</dbReference>
<organism evidence="4">
    <name type="scientific">Vibrio tasmaniensis</name>
    <dbReference type="NCBI Taxonomy" id="212663"/>
    <lineage>
        <taxon>Bacteria</taxon>
        <taxon>Pseudomonadati</taxon>
        <taxon>Pseudomonadota</taxon>
        <taxon>Gammaproteobacteria</taxon>
        <taxon>Vibrionales</taxon>
        <taxon>Vibrionaceae</taxon>
        <taxon>Vibrio</taxon>
    </lineage>
</organism>
<dbReference type="InterPro" id="IPR050336">
    <property type="entry name" value="Chromosome_partition/occlusion"/>
</dbReference>
<feature type="region of interest" description="Disordered" evidence="2">
    <location>
        <begin position="222"/>
        <end position="271"/>
    </location>
</feature>
<proteinExistence type="inferred from homology"/>
<dbReference type="NCBIfam" id="TIGR00180">
    <property type="entry name" value="parB_part"/>
    <property type="match status" value="1"/>
</dbReference>
<dbReference type="SUPFAM" id="SSF109709">
    <property type="entry name" value="KorB DNA-binding domain-like"/>
    <property type="match status" value="1"/>
</dbReference>
<comment type="similarity">
    <text evidence="1">Belongs to the ParB family.</text>
</comment>
<dbReference type="GO" id="GO:0003677">
    <property type="term" value="F:DNA binding"/>
    <property type="evidence" value="ECO:0007669"/>
    <property type="project" value="InterPro"/>
</dbReference>
<dbReference type="Pfam" id="PF08535">
    <property type="entry name" value="KorB"/>
    <property type="match status" value="1"/>
</dbReference>
<dbReference type="InterPro" id="IPR013741">
    <property type="entry name" value="KorB_domain"/>
</dbReference>
<reference evidence="4" key="1">
    <citation type="journal article" date="2015" name="MBio">
        <title>Eco-Evolutionary Dynamics of Episomes among Ecologically Cohesive Bacterial Populations.</title>
        <authorList>
            <person name="Xue H."/>
            <person name="Cordero O.X."/>
            <person name="Camas F.M."/>
            <person name="Trimble W."/>
            <person name="Meyer F."/>
            <person name="Guglielmini J."/>
            <person name="Rocha E.P."/>
            <person name="Polz M.F."/>
        </authorList>
    </citation>
    <scope>NUCLEOTIDE SEQUENCE</scope>
    <source>
        <strain evidence="4">FF_112</strain>
    </source>
</reference>
<dbReference type="SUPFAM" id="SSF110849">
    <property type="entry name" value="ParB/Sulfiredoxin"/>
    <property type="match status" value="1"/>
</dbReference>
<dbReference type="GO" id="GO:0007059">
    <property type="term" value="P:chromosome segregation"/>
    <property type="evidence" value="ECO:0007669"/>
    <property type="project" value="TreeGrafter"/>
</dbReference>
<feature type="compositionally biased region" description="Polar residues" evidence="2">
    <location>
        <begin position="247"/>
        <end position="269"/>
    </location>
</feature>
<dbReference type="InterPro" id="IPR003115">
    <property type="entry name" value="ParB_N"/>
</dbReference>
<dbReference type="Gene3D" id="1.10.10.2830">
    <property type="match status" value="1"/>
</dbReference>
<dbReference type="Pfam" id="PF02195">
    <property type="entry name" value="ParB_N"/>
    <property type="match status" value="1"/>
</dbReference>
<dbReference type="GO" id="GO:0005694">
    <property type="term" value="C:chromosome"/>
    <property type="evidence" value="ECO:0007669"/>
    <property type="project" value="TreeGrafter"/>
</dbReference>
<feature type="compositionally biased region" description="Basic and acidic residues" evidence="2">
    <location>
        <begin position="222"/>
        <end position="246"/>
    </location>
</feature>
<feature type="domain" description="ParB-like N-terminal" evidence="3">
    <location>
        <begin position="33"/>
        <end position="120"/>
    </location>
</feature>
<dbReference type="SMART" id="SM00470">
    <property type="entry name" value="ParB"/>
    <property type="match status" value="1"/>
</dbReference>
<evidence type="ECO:0000313" key="4">
    <source>
        <dbReference type="EMBL" id="AKN36304.1"/>
    </source>
</evidence>
<dbReference type="InterPro" id="IPR036086">
    <property type="entry name" value="ParB/Sulfiredoxin_sf"/>
</dbReference>
<evidence type="ECO:0000256" key="1">
    <source>
        <dbReference type="ARBA" id="ARBA00006295"/>
    </source>
</evidence>
<protein>
    <submittedName>
        <fullName evidence="4">Chromosome (Plasmid) partitioning protein ParB</fullName>
    </submittedName>
</protein>
<accession>A0A0H3ZQX6</accession>
<dbReference type="Gene3D" id="3.90.1530.30">
    <property type="match status" value="1"/>
</dbReference>